<protein>
    <submittedName>
        <fullName evidence="5">Putative ribonucleotide transport ATP-binding protein mkl</fullName>
    </submittedName>
</protein>
<dbReference type="STRING" id="331113.SNE_A10810"/>
<dbReference type="SMART" id="SM00382">
    <property type="entry name" value="AAA"/>
    <property type="match status" value="1"/>
</dbReference>
<dbReference type="InterPro" id="IPR003439">
    <property type="entry name" value="ABC_transporter-like_ATP-bd"/>
</dbReference>
<keyword evidence="1" id="KW-0813">Transport</keyword>
<feature type="domain" description="ABC transporter" evidence="4">
    <location>
        <begin position="2"/>
        <end position="244"/>
    </location>
</feature>
<dbReference type="AlphaFoldDB" id="F8L4W6"/>
<gene>
    <name evidence="5" type="primary">mkl</name>
    <name evidence="5" type="ordered locus">SNE_A10810</name>
</gene>
<reference key="1">
    <citation type="journal article" date="2011" name="Mol. Biol. Evol.">
        <title>Unity in variety -- the pan-genome of the Chlamydiae.</title>
        <authorList>
            <person name="Collingro A."/>
            <person name="Tischler P."/>
            <person name="Weinmaier T."/>
            <person name="Penz T."/>
            <person name="Heinz E."/>
            <person name="Brunham R.C."/>
            <person name="Read T.D."/>
            <person name="Bavoil P.M."/>
            <person name="Sachse K."/>
            <person name="Kahane S."/>
            <person name="Friedman M.G."/>
            <person name="Rattei T."/>
            <person name="Myers G.S.A."/>
            <person name="Horn M."/>
        </authorList>
    </citation>
    <scope>NUCLEOTIDE SEQUENCE</scope>
    <source>
        <strain>Z</strain>
    </source>
</reference>
<dbReference type="InterPro" id="IPR003593">
    <property type="entry name" value="AAA+_ATPase"/>
</dbReference>
<evidence type="ECO:0000313" key="5">
    <source>
        <dbReference type="EMBL" id="CCB88958.1"/>
    </source>
</evidence>
<sequence>MIDIYDLWKRYENTEVLKGLTLKVEKGETLVILGRSGVGKSVLLKHIIGIAKADKGYIEVDGVRVSDLEGEKRYSATRNMGMLFQGAALFDSMNIEENTAFYLKQHGDPKTGKKYIKGEIKDMVDQALEMVDLAGVQKKMPSDLSGGMRKRAGLARLIVYRPEYLLYDEPTTGLDPITSMQINELIVKTQEELKATSIVVTHDIISALFVGDRLALHKDGQIAYIEKPDAFLQIDDPIIAFLRKTISEDPRSFRSKTHD</sequence>
<dbReference type="Proteomes" id="UP000000496">
    <property type="component" value="Chromosome gsn.131"/>
</dbReference>
<dbReference type="SUPFAM" id="SSF52540">
    <property type="entry name" value="P-loop containing nucleoside triphosphate hydrolases"/>
    <property type="match status" value="1"/>
</dbReference>
<dbReference type="GO" id="GO:0005524">
    <property type="term" value="F:ATP binding"/>
    <property type="evidence" value="ECO:0007669"/>
    <property type="project" value="UniProtKB-KW"/>
</dbReference>
<dbReference type="KEGG" id="sng:SNE_A10810"/>
<keyword evidence="3 5" id="KW-0067">ATP-binding</keyword>
<name>F8L4W6_SIMNZ</name>
<keyword evidence="6" id="KW-1185">Reference proteome</keyword>
<organism evidence="5 6">
    <name type="scientific">Simkania negevensis (strain ATCC VR-1471 / DSM 27360 / Z)</name>
    <dbReference type="NCBI Taxonomy" id="331113"/>
    <lineage>
        <taxon>Bacteria</taxon>
        <taxon>Pseudomonadati</taxon>
        <taxon>Chlamydiota</taxon>
        <taxon>Chlamydiia</taxon>
        <taxon>Parachlamydiales</taxon>
        <taxon>Simkaniaceae</taxon>
        <taxon>Simkania</taxon>
    </lineage>
</organism>
<evidence type="ECO:0000256" key="1">
    <source>
        <dbReference type="ARBA" id="ARBA00022448"/>
    </source>
</evidence>
<dbReference type="HOGENOM" id="CLU_000604_1_22_0"/>
<evidence type="ECO:0000256" key="2">
    <source>
        <dbReference type="ARBA" id="ARBA00022741"/>
    </source>
</evidence>
<dbReference type="InterPro" id="IPR017871">
    <property type="entry name" value="ABC_transporter-like_CS"/>
</dbReference>
<evidence type="ECO:0000256" key="3">
    <source>
        <dbReference type="ARBA" id="ARBA00022840"/>
    </source>
</evidence>
<dbReference type="Gene3D" id="3.40.50.300">
    <property type="entry name" value="P-loop containing nucleotide triphosphate hydrolases"/>
    <property type="match status" value="1"/>
</dbReference>
<evidence type="ECO:0000313" key="6">
    <source>
        <dbReference type="Proteomes" id="UP000000496"/>
    </source>
</evidence>
<reference evidence="5 6" key="2">
    <citation type="journal article" date="2011" name="Mol. Biol. Evol.">
        <title>Unity in variety--the pan-genome of the Chlamydiae.</title>
        <authorList>
            <person name="Collingro A."/>
            <person name="Tischler P."/>
            <person name="Weinmaier T."/>
            <person name="Penz T."/>
            <person name="Heinz E."/>
            <person name="Brunham R.C."/>
            <person name="Read T.D."/>
            <person name="Bavoil P.M."/>
            <person name="Sachse K."/>
            <person name="Kahane S."/>
            <person name="Friedman M.G."/>
            <person name="Rattei T."/>
            <person name="Myers G.S."/>
            <person name="Horn M."/>
        </authorList>
    </citation>
    <scope>NUCLEOTIDE SEQUENCE [LARGE SCALE GENOMIC DNA]</scope>
    <source>
        <strain evidence="6">ATCC VR-1471 / Z</strain>
    </source>
</reference>
<evidence type="ECO:0000259" key="4">
    <source>
        <dbReference type="PROSITE" id="PS50893"/>
    </source>
</evidence>
<dbReference type="RefSeq" id="WP_013943425.1">
    <property type="nucleotide sequence ID" value="NC_015713.1"/>
</dbReference>
<dbReference type="EMBL" id="FR872582">
    <property type="protein sequence ID" value="CCB88958.1"/>
    <property type="molecule type" value="Genomic_DNA"/>
</dbReference>
<keyword evidence="2" id="KW-0547">Nucleotide-binding</keyword>
<dbReference type="eggNOG" id="COG1127">
    <property type="taxonomic scope" value="Bacteria"/>
</dbReference>
<dbReference type="PROSITE" id="PS50893">
    <property type="entry name" value="ABC_TRANSPORTER_2"/>
    <property type="match status" value="1"/>
</dbReference>
<dbReference type="InterPro" id="IPR027417">
    <property type="entry name" value="P-loop_NTPase"/>
</dbReference>
<dbReference type="PROSITE" id="PS00211">
    <property type="entry name" value="ABC_TRANSPORTER_1"/>
    <property type="match status" value="1"/>
</dbReference>
<dbReference type="GO" id="GO:0016887">
    <property type="term" value="F:ATP hydrolysis activity"/>
    <property type="evidence" value="ECO:0007669"/>
    <property type="project" value="InterPro"/>
</dbReference>
<proteinExistence type="predicted"/>
<accession>F8L4W6</accession>
<dbReference type="PANTHER" id="PTHR43023">
    <property type="entry name" value="PROTEIN TRIGALACTOSYLDIACYLGLYCEROL 3, CHLOROPLASTIC"/>
    <property type="match status" value="1"/>
</dbReference>
<dbReference type="Pfam" id="PF00005">
    <property type="entry name" value="ABC_tran"/>
    <property type="match status" value="1"/>
</dbReference>
<dbReference type="PANTHER" id="PTHR43023:SF6">
    <property type="entry name" value="INTERMEMBRANE PHOSPHOLIPID TRANSPORT SYSTEM ATP-BINDING PROTEIN MLAF"/>
    <property type="match status" value="1"/>
</dbReference>